<dbReference type="EMBL" id="BPQB01000067">
    <property type="protein sequence ID" value="GJE97057.1"/>
    <property type="molecule type" value="Genomic_DNA"/>
</dbReference>
<feature type="region of interest" description="Disordered" evidence="1">
    <location>
        <begin position="42"/>
        <end position="99"/>
    </location>
</feature>
<protein>
    <submittedName>
        <fullName evidence="2">Uncharacterized protein</fullName>
    </submittedName>
</protein>
<gene>
    <name evidence="2" type="ORF">PsYK624_132670</name>
</gene>
<name>A0A9P3GK94_9APHY</name>
<organism evidence="2 3">
    <name type="scientific">Phanerochaete sordida</name>
    <dbReference type="NCBI Taxonomy" id="48140"/>
    <lineage>
        <taxon>Eukaryota</taxon>
        <taxon>Fungi</taxon>
        <taxon>Dikarya</taxon>
        <taxon>Basidiomycota</taxon>
        <taxon>Agaricomycotina</taxon>
        <taxon>Agaricomycetes</taxon>
        <taxon>Polyporales</taxon>
        <taxon>Phanerochaetaceae</taxon>
        <taxon>Phanerochaete</taxon>
    </lineage>
</organism>
<comment type="caution">
    <text evidence="2">The sequence shown here is derived from an EMBL/GenBank/DDBJ whole genome shotgun (WGS) entry which is preliminary data.</text>
</comment>
<evidence type="ECO:0000313" key="2">
    <source>
        <dbReference type="EMBL" id="GJE97057.1"/>
    </source>
</evidence>
<sequence>MSCGGTKGNFSDNRASLRLAWKDDDWRGEFAGAKRQGSFENRVAGGNRCRGRGRRERGRVLPLSPRLPPLAGGGLRRGQGQKTPALGMSPRSMLRHLQPPRESSPCCVFALGEPFAARYTILGSSELSIA</sequence>
<evidence type="ECO:0000256" key="1">
    <source>
        <dbReference type="SAM" id="MobiDB-lite"/>
    </source>
</evidence>
<dbReference type="Proteomes" id="UP000703269">
    <property type="component" value="Unassembled WGS sequence"/>
</dbReference>
<reference evidence="2 3" key="1">
    <citation type="submission" date="2021-08" db="EMBL/GenBank/DDBJ databases">
        <title>Draft Genome Sequence of Phanerochaete sordida strain YK-624.</title>
        <authorList>
            <person name="Mori T."/>
            <person name="Dohra H."/>
            <person name="Suzuki T."/>
            <person name="Kawagishi H."/>
            <person name="Hirai H."/>
        </authorList>
    </citation>
    <scope>NUCLEOTIDE SEQUENCE [LARGE SCALE GENOMIC DNA]</scope>
    <source>
        <strain evidence="2 3">YK-624</strain>
    </source>
</reference>
<accession>A0A9P3GK94</accession>
<proteinExistence type="predicted"/>
<keyword evidence="3" id="KW-1185">Reference proteome</keyword>
<evidence type="ECO:0000313" key="3">
    <source>
        <dbReference type="Proteomes" id="UP000703269"/>
    </source>
</evidence>
<dbReference type="AlphaFoldDB" id="A0A9P3GK94"/>